<comment type="caution">
    <text evidence="2">The sequence shown here is derived from an EMBL/GenBank/DDBJ whole genome shotgun (WGS) entry which is preliminary data.</text>
</comment>
<dbReference type="Proteomes" id="UP001153328">
    <property type="component" value="Unassembled WGS sequence"/>
</dbReference>
<dbReference type="EMBL" id="CAJVAX010000019">
    <property type="protein sequence ID" value="CAG7651227.1"/>
    <property type="molecule type" value="Genomic_DNA"/>
</dbReference>
<name>A0A9W4MF26_9ACTN</name>
<dbReference type="Gene3D" id="1.25.40.10">
    <property type="entry name" value="Tetratricopeptide repeat domain"/>
    <property type="match status" value="1"/>
</dbReference>
<proteinExistence type="predicted"/>
<dbReference type="InterPro" id="IPR011990">
    <property type="entry name" value="TPR-like_helical_dom_sf"/>
</dbReference>
<gene>
    <name evidence="2" type="ORF">SBRY_50560</name>
</gene>
<feature type="region of interest" description="Disordered" evidence="1">
    <location>
        <begin position="1"/>
        <end position="41"/>
    </location>
</feature>
<accession>A0A9W4MF26</accession>
<protein>
    <recommendedName>
        <fullName evidence="4">Tetratricopeptide repeat protein</fullName>
    </recommendedName>
</protein>
<evidence type="ECO:0000313" key="2">
    <source>
        <dbReference type="EMBL" id="CAG7651227.1"/>
    </source>
</evidence>
<organism evidence="2 3">
    <name type="scientific">Actinacidiphila bryophytorum</name>
    <dbReference type="NCBI Taxonomy" id="1436133"/>
    <lineage>
        <taxon>Bacteria</taxon>
        <taxon>Bacillati</taxon>
        <taxon>Actinomycetota</taxon>
        <taxon>Actinomycetes</taxon>
        <taxon>Kitasatosporales</taxon>
        <taxon>Streptomycetaceae</taxon>
        <taxon>Actinacidiphila</taxon>
    </lineage>
</organism>
<evidence type="ECO:0000256" key="1">
    <source>
        <dbReference type="SAM" id="MobiDB-lite"/>
    </source>
</evidence>
<dbReference type="SUPFAM" id="SSF48452">
    <property type="entry name" value="TPR-like"/>
    <property type="match status" value="1"/>
</dbReference>
<keyword evidence="3" id="KW-1185">Reference proteome</keyword>
<evidence type="ECO:0000313" key="3">
    <source>
        <dbReference type="Proteomes" id="UP001153328"/>
    </source>
</evidence>
<reference evidence="2" key="1">
    <citation type="submission" date="2021-06" db="EMBL/GenBank/DDBJ databases">
        <authorList>
            <person name="Arsene-Ploetze F."/>
        </authorList>
    </citation>
    <scope>NUCLEOTIDE SEQUENCE</scope>
    <source>
        <strain evidence="2">SBRY1</strain>
    </source>
</reference>
<dbReference type="AlphaFoldDB" id="A0A9W4MF26"/>
<sequence>MPKVRRRNEGSQPNALRHPGRSGERRESSEPCPVPEGDSPRQVVVGVGRVEAQLLRSFPHLPPFCPTVDRQDRDAQAQTHAGELTAVRIRSCTLPCGVGPKVEAGLTLTVLPQHSCVEQRLVGLGSKGRCRAGTQRGGPTDGGVVAHAESDRHSTYGSWRPSDGRHSFSRCADASIRHLNYGRGASVPKDTTFRRMLRQRHITVYEAFVAQFQRAARELADREGDPRLGLLTVSARQFDRWVGGELRGLPHPGACRVLEYMFGCSAEELFAELVSEDVAVRPAPVVVPTATMAPAVHYDEDSVVEIIARARQLTASNADDRTIAFLGSSLDGIVARYDREGPKPLRGQARSLRQLIHTLLDGHQPPRVRHELFRLAAGAGGLLGYMAVNVGDFVLAEAYATEALDLSRAIEDVETELWARGTLSFGYYYAGRYRDADACAAAAVETAPGSAQAIRLLANGRARALGKMGDRKGVERVVGRALELSAAHDVAAGLTPCISFEPYGYARTLANAVTAYVSAGQVGQVLGTAERIDGLVEDSDPWSRSLVRLDVASALLQQARPDVERAMQLGREALAFCGDVPIRSVWQRSRDLYAQARGWQGLAAVGEYGEELRLWSSQPAALAMSRAGAL</sequence>
<evidence type="ECO:0008006" key="4">
    <source>
        <dbReference type="Google" id="ProtNLM"/>
    </source>
</evidence>